<accession>A0A6C0QQ95</accession>
<feature type="transmembrane region" description="Helical" evidence="1">
    <location>
        <begin position="21"/>
        <end position="42"/>
    </location>
</feature>
<evidence type="ECO:0000313" key="3">
    <source>
        <dbReference type="Proteomes" id="UP000464330"/>
    </source>
</evidence>
<dbReference type="AlphaFoldDB" id="A0A6C0QQ95"/>
<organism evidence="2 3">
    <name type="scientific">Paenibacillus larvae subsp. larvae</name>
    <dbReference type="NCBI Taxonomy" id="147375"/>
    <lineage>
        <taxon>Bacteria</taxon>
        <taxon>Bacillati</taxon>
        <taxon>Bacillota</taxon>
        <taxon>Bacilli</taxon>
        <taxon>Bacillales</taxon>
        <taxon>Paenibacillaceae</taxon>
        <taxon>Paenibacillus</taxon>
    </lineage>
</organism>
<dbReference type="InterPro" id="IPR006938">
    <property type="entry name" value="DUF624"/>
</dbReference>
<dbReference type="RefSeq" id="WP_036655121.1">
    <property type="nucleotide sequence ID" value="NZ_CP019651.1"/>
</dbReference>
<evidence type="ECO:0000256" key="1">
    <source>
        <dbReference type="SAM" id="Phobius"/>
    </source>
</evidence>
<feature type="transmembrane region" description="Helical" evidence="1">
    <location>
        <begin position="131"/>
        <end position="157"/>
    </location>
</feature>
<name>A0A6C0QQ95_9BACL</name>
<reference evidence="2 3" key="1">
    <citation type="journal article" date="2020" name="Int. J. Med. Microbiol.">
        <title>Discovery of Paenibacillus larvae ERIC V: Phenotypic and genomic comparison to genotypes ERIC I-IV reveal different inventories of virulence factors which correlate with epidemiological prevalences of American Foulbrood.</title>
        <authorList>
            <person name="Beims H."/>
            <person name="Bunk B."/>
            <person name="Erler S."/>
            <person name="Mohr K.I."/>
            <person name="Sproer C."/>
            <person name="Pradella S."/>
            <person name="Gunther G."/>
            <person name="Rohde M."/>
            <person name="von der Ohe W."/>
            <person name="Steinert M."/>
        </authorList>
    </citation>
    <scope>NUCLEOTIDE SEQUENCE [LARGE SCALE GENOMIC DNA]</scope>
    <source>
        <strain evidence="2">Eric_V</strain>
    </source>
</reference>
<feature type="transmembrane region" description="Helical" evidence="1">
    <location>
        <begin position="98"/>
        <end position="119"/>
    </location>
</feature>
<keyword evidence="1" id="KW-0812">Transmembrane</keyword>
<dbReference type="Proteomes" id="UP000464330">
    <property type="component" value="Chromosome"/>
</dbReference>
<feature type="transmembrane region" description="Helical" evidence="1">
    <location>
        <begin position="199"/>
        <end position="217"/>
    </location>
</feature>
<gene>
    <name evidence="2" type="ORF">ERICV_01257</name>
</gene>
<sequence length="255" mass="28925">MEFRGIMGGLYRLTEWITRLAAINLLGLLASFLFFWVVLAGLNTPEMWAMTLLLLAVLAPFTLLPSMAAMFSVVRKWVMGDEDVPLFKTFFKGYKENYLQSMLGGLTFVLLAIVVFVNYKFYAAQSGTFHFLSYLFLALGFILTAAIINFVSITVHLHMKVRHIVKNALLITVGNPLNAFSLIVVNALITYIGVKFPPLILFFAGSVMATYSFWMFYRNFLKIRQKQEKMAQALAEQEKEDKAEELSVKQTPNKA</sequence>
<feature type="transmembrane region" description="Helical" evidence="1">
    <location>
        <begin position="169"/>
        <end position="193"/>
    </location>
</feature>
<protein>
    <submittedName>
        <fullName evidence="2">Putative integral membrane protein</fullName>
    </submittedName>
</protein>
<dbReference type="EMBL" id="CP019717">
    <property type="protein sequence ID" value="QHZ50426.1"/>
    <property type="molecule type" value="Genomic_DNA"/>
</dbReference>
<feature type="transmembrane region" description="Helical" evidence="1">
    <location>
        <begin position="48"/>
        <end position="71"/>
    </location>
</feature>
<keyword evidence="1" id="KW-1133">Transmembrane helix</keyword>
<keyword evidence="1" id="KW-0472">Membrane</keyword>
<evidence type="ECO:0000313" key="2">
    <source>
        <dbReference type="EMBL" id="QHZ50426.1"/>
    </source>
</evidence>
<proteinExistence type="predicted"/>
<dbReference type="Pfam" id="PF04854">
    <property type="entry name" value="DUF624"/>
    <property type="match status" value="1"/>
</dbReference>